<dbReference type="GO" id="GO:0046496">
    <property type="term" value="P:nicotinamide nucleotide metabolic process"/>
    <property type="evidence" value="ECO:0007669"/>
    <property type="project" value="UniProtKB-UniRule"/>
</dbReference>
<dbReference type="InterPro" id="IPR000631">
    <property type="entry name" value="CARKD"/>
</dbReference>
<comment type="catalytic activity">
    <reaction evidence="6">
        <text>(6S)-NADHX + ADP = AMP + phosphate + NADH + H(+)</text>
        <dbReference type="Rhea" id="RHEA:32223"/>
        <dbReference type="ChEBI" id="CHEBI:15378"/>
        <dbReference type="ChEBI" id="CHEBI:43474"/>
        <dbReference type="ChEBI" id="CHEBI:57945"/>
        <dbReference type="ChEBI" id="CHEBI:64074"/>
        <dbReference type="ChEBI" id="CHEBI:456215"/>
        <dbReference type="ChEBI" id="CHEBI:456216"/>
        <dbReference type="EC" id="4.2.1.136"/>
    </reaction>
</comment>
<dbReference type="PANTHER" id="PTHR12592">
    <property type="entry name" value="ATP-DEPENDENT (S)-NAD(P)H-HYDRATE DEHYDRATASE FAMILY MEMBER"/>
    <property type="match status" value="1"/>
</dbReference>
<evidence type="ECO:0000313" key="10">
    <source>
        <dbReference type="Proteomes" id="UP000257607"/>
    </source>
</evidence>
<evidence type="ECO:0000256" key="5">
    <source>
        <dbReference type="ARBA" id="ARBA00023239"/>
    </source>
</evidence>
<dbReference type="Pfam" id="PF01256">
    <property type="entry name" value="Carb_kinase"/>
    <property type="match status" value="1"/>
</dbReference>
<gene>
    <name evidence="6" type="primary">nnrD</name>
    <name evidence="8" type="ORF">DT351_03175</name>
    <name evidence="9" type="ORF">PSR33_05545</name>
</gene>
<dbReference type="HAMAP" id="MF_01965">
    <property type="entry name" value="NADHX_dehydratase"/>
    <property type="match status" value="1"/>
</dbReference>
<dbReference type="CDD" id="cd01171">
    <property type="entry name" value="YXKO-related"/>
    <property type="match status" value="1"/>
</dbReference>
<organism evidence="8 10">
    <name type="scientific">Latilactobacillus curvatus</name>
    <name type="common">Lactobacillus curvatus</name>
    <dbReference type="NCBI Taxonomy" id="28038"/>
    <lineage>
        <taxon>Bacteria</taxon>
        <taxon>Bacillati</taxon>
        <taxon>Bacillota</taxon>
        <taxon>Bacilli</taxon>
        <taxon>Lactobacillales</taxon>
        <taxon>Lactobacillaceae</taxon>
        <taxon>Latilactobacillus</taxon>
    </lineage>
</organism>
<feature type="binding site" evidence="6">
    <location>
        <position position="40"/>
    </location>
    <ligand>
        <name>(6S)-NADPHX</name>
        <dbReference type="ChEBI" id="CHEBI:64076"/>
    </ligand>
</feature>
<evidence type="ECO:0000256" key="2">
    <source>
        <dbReference type="ARBA" id="ARBA00022840"/>
    </source>
</evidence>
<dbReference type="GO" id="GO:0052855">
    <property type="term" value="F:ADP-dependent NAD(P)H-hydrate dehydratase activity"/>
    <property type="evidence" value="ECO:0007669"/>
    <property type="project" value="UniProtKB-UniRule"/>
</dbReference>
<dbReference type="PROSITE" id="PS01049">
    <property type="entry name" value="YJEF_C_1"/>
    <property type="match status" value="1"/>
</dbReference>
<dbReference type="EMBL" id="CP117683">
    <property type="protein sequence ID" value="WDC91654.1"/>
    <property type="molecule type" value="Genomic_DNA"/>
</dbReference>
<name>A0A385ACQ9_LATCU</name>
<feature type="binding site" evidence="6">
    <location>
        <position position="216"/>
    </location>
    <ligand>
        <name>AMP</name>
        <dbReference type="ChEBI" id="CHEBI:456215"/>
    </ligand>
</feature>
<comment type="similarity">
    <text evidence="6">Belongs to the NnrD/CARKD family.</text>
</comment>
<keyword evidence="2 6" id="KW-0067">ATP-binding</keyword>
<keyword evidence="3 6" id="KW-0521">NADP</keyword>
<dbReference type="RefSeq" id="WP_069467992.1">
    <property type="nucleotide sequence ID" value="NZ_CP017124.1"/>
</dbReference>
<keyword evidence="1 6" id="KW-0547">Nucleotide-binding</keyword>
<reference evidence="8 10" key="1">
    <citation type="submission" date="2018-07" db="EMBL/GenBank/DDBJ databases">
        <title>Lactobacillus curvatus genome sequence.</title>
        <authorList>
            <person name="Prechtl R."/>
        </authorList>
    </citation>
    <scope>NUCLEOTIDE SEQUENCE [LARGE SCALE GENOMIC DNA]</scope>
    <source>
        <strain evidence="8 10">TMW 1.1928</strain>
    </source>
</reference>
<evidence type="ECO:0000313" key="9">
    <source>
        <dbReference type="EMBL" id="WDC91654.1"/>
    </source>
</evidence>
<dbReference type="PROSITE" id="PS01050">
    <property type="entry name" value="YJEF_C_2"/>
    <property type="match status" value="1"/>
</dbReference>
<dbReference type="NCBIfam" id="TIGR00196">
    <property type="entry name" value="yjeF_cterm"/>
    <property type="match status" value="1"/>
</dbReference>
<evidence type="ECO:0000256" key="1">
    <source>
        <dbReference type="ARBA" id="ARBA00022741"/>
    </source>
</evidence>
<reference evidence="9" key="2">
    <citation type="submission" date="2023-02" db="EMBL/GenBank/DDBJ databases">
        <title>Complete genome sequence of Lactobacillus curvatus CACC879 isolated from Pig feces.</title>
        <authorList>
            <person name="Park S."/>
            <person name="Park M.A."/>
            <person name="Kim D.-H."/>
            <person name="Kim Y."/>
        </authorList>
    </citation>
    <scope>NUCLEOTIDE SEQUENCE</scope>
    <source>
        <strain evidence="9">CACC879</strain>
    </source>
</reference>
<keyword evidence="4 6" id="KW-0520">NAD</keyword>
<dbReference type="SUPFAM" id="SSF53613">
    <property type="entry name" value="Ribokinase-like"/>
    <property type="match status" value="1"/>
</dbReference>
<evidence type="ECO:0000256" key="4">
    <source>
        <dbReference type="ARBA" id="ARBA00023027"/>
    </source>
</evidence>
<comment type="function">
    <text evidence="6">Catalyzes the dehydration of the S-form of NAD(P)HX at the expense of ADP, which is converted to AMP. Together with NAD(P)HX epimerase, which catalyzes the epimerization of the S- and R-forms, the enzyme allows the repair of both epimers of NAD(P)HX, a damaged form of NAD(P)H that is a result of enzymatic or heat-dependent hydration.</text>
</comment>
<protein>
    <recommendedName>
        <fullName evidence="6">ADP-dependent (S)-NAD(P)H-hydrate dehydratase</fullName>
        <ecNumber evidence="6">4.2.1.136</ecNumber>
    </recommendedName>
    <alternativeName>
        <fullName evidence="6">ADP-dependent NAD(P)HX dehydratase</fullName>
    </alternativeName>
</protein>
<evidence type="ECO:0000313" key="8">
    <source>
        <dbReference type="EMBL" id="AXN35414.1"/>
    </source>
</evidence>
<dbReference type="InterPro" id="IPR029056">
    <property type="entry name" value="Ribokinase-like"/>
</dbReference>
<keyword evidence="5 6" id="KW-0456">Lyase</keyword>
<evidence type="ECO:0000256" key="6">
    <source>
        <dbReference type="HAMAP-Rule" id="MF_01965"/>
    </source>
</evidence>
<feature type="binding site" evidence="6">
    <location>
        <position position="153"/>
    </location>
    <ligand>
        <name>(6S)-NADPHX</name>
        <dbReference type="ChEBI" id="CHEBI:64076"/>
    </ligand>
</feature>
<feature type="binding site" evidence="6">
    <location>
        <position position="217"/>
    </location>
    <ligand>
        <name>(6S)-NADPHX</name>
        <dbReference type="ChEBI" id="CHEBI:64076"/>
    </ligand>
</feature>
<dbReference type="PANTHER" id="PTHR12592:SF0">
    <property type="entry name" value="ATP-DEPENDENT (S)-NAD(P)H-HYDRATE DEHYDRATASE"/>
    <property type="match status" value="1"/>
</dbReference>
<dbReference type="GO" id="GO:0110051">
    <property type="term" value="P:metabolite repair"/>
    <property type="evidence" value="ECO:0007669"/>
    <property type="project" value="TreeGrafter"/>
</dbReference>
<dbReference type="EMBL" id="CP031003">
    <property type="protein sequence ID" value="AXN35414.1"/>
    <property type="molecule type" value="Genomic_DNA"/>
</dbReference>
<feature type="binding site" evidence="6">
    <location>
        <begin position="188"/>
        <end position="192"/>
    </location>
    <ligand>
        <name>AMP</name>
        <dbReference type="ChEBI" id="CHEBI:456215"/>
    </ligand>
</feature>
<dbReference type="GO" id="GO:0005524">
    <property type="term" value="F:ATP binding"/>
    <property type="evidence" value="ECO:0007669"/>
    <property type="project" value="UniProtKB-KW"/>
</dbReference>
<dbReference type="Proteomes" id="UP001215533">
    <property type="component" value="Chromosome"/>
</dbReference>
<dbReference type="PROSITE" id="PS51383">
    <property type="entry name" value="YJEF_C_3"/>
    <property type="match status" value="1"/>
</dbReference>
<sequence length="278" mass="29466">MQVITNSTVRAVLQARPAISHKGDFGRVLIIGGSQQYGGAAIMSASAAVYAGAGLVSVASDLSVLSGLHARLPEAMFIDYQQPFVQWSSAVQAADVVVVGPGLGITSFAVELLRKILQTIQPTQTLIIDGSALSIIAHEKLTIPNTQLILTPHQMEWARLSGVAIEQQTVAANQAALAAYPNATLVLKKHHTEVYHQQQVQQLTIGGPSMATGGSGDTLTGIIAAFCGQFGTHYQTICAAVYTHSAIADELAKTQYVTLPSQVIQTLPHYMAKMIHQS</sequence>
<evidence type="ECO:0000256" key="3">
    <source>
        <dbReference type="ARBA" id="ARBA00022857"/>
    </source>
</evidence>
<dbReference type="GO" id="GO:0052856">
    <property type="term" value="F:NAD(P)HX epimerase activity"/>
    <property type="evidence" value="ECO:0007669"/>
    <property type="project" value="TreeGrafter"/>
</dbReference>
<proteinExistence type="inferred from homology"/>
<dbReference type="EC" id="4.2.1.136" evidence="6"/>
<comment type="catalytic activity">
    <reaction evidence="6">
        <text>(6S)-NADPHX + ADP = AMP + phosphate + NADPH + H(+)</text>
        <dbReference type="Rhea" id="RHEA:32235"/>
        <dbReference type="ChEBI" id="CHEBI:15378"/>
        <dbReference type="ChEBI" id="CHEBI:43474"/>
        <dbReference type="ChEBI" id="CHEBI:57783"/>
        <dbReference type="ChEBI" id="CHEBI:64076"/>
        <dbReference type="ChEBI" id="CHEBI:456215"/>
        <dbReference type="ChEBI" id="CHEBI:456216"/>
        <dbReference type="EC" id="4.2.1.136"/>
    </reaction>
</comment>
<dbReference type="Gene3D" id="3.40.1190.20">
    <property type="match status" value="1"/>
</dbReference>
<dbReference type="Proteomes" id="UP000257607">
    <property type="component" value="Chromosome"/>
</dbReference>
<feature type="domain" description="YjeF C-terminal" evidence="7">
    <location>
        <begin position="5"/>
        <end position="274"/>
    </location>
</feature>
<evidence type="ECO:0000259" key="7">
    <source>
        <dbReference type="PROSITE" id="PS51383"/>
    </source>
</evidence>
<comment type="cofactor">
    <cofactor evidence="6">
        <name>Mg(2+)</name>
        <dbReference type="ChEBI" id="CHEBI:18420"/>
    </cofactor>
</comment>
<feature type="binding site" evidence="6">
    <location>
        <position position="102"/>
    </location>
    <ligand>
        <name>(6S)-NADPHX</name>
        <dbReference type="ChEBI" id="CHEBI:64076"/>
    </ligand>
</feature>
<accession>A0A385ACQ9</accession>
<dbReference type="InterPro" id="IPR017953">
    <property type="entry name" value="Carbohydrate_kinase_pred_CS"/>
</dbReference>
<comment type="subunit">
    <text evidence="6">Homotetramer.</text>
</comment>
<dbReference type="AlphaFoldDB" id="A0A385ACQ9"/>